<name>A0ABN8F2P6_9BACT</name>
<keyword evidence="1" id="KW-0732">Signal</keyword>
<gene>
    <name evidence="2" type="ORF">LEM8419_00686</name>
</gene>
<feature type="chain" id="PRO_5047199995" description="Outer membrane protein beta-barrel domain-containing protein" evidence="1">
    <location>
        <begin position="18"/>
        <end position="253"/>
    </location>
</feature>
<evidence type="ECO:0000313" key="2">
    <source>
        <dbReference type="EMBL" id="CAH0999388.1"/>
    </source>
</evidence>
<evidence type="ECO:0000313" key="3">
    <source>
        <dbReference type="Proteomes" id="UP000837803"/>
    </source>
</evidence>
<accession>A0ABN8F2P6</accession>
<keyword evidence="3" id="KW-1185">Reference proteome</keyword>
<evidence type="ECO:0008006" key="4">
    <source>
        <dbReference type="Google" id="ProtNLM"/>
    </source>
</evidence>
<dbReference type="RefSeq" id="WP_238749573.1">
    <property type="nucleotide sequence ID" value="NZ_CAKLPZ010000001.1"/>
</dbReference>
<dbReference type="Proteomes" id="UP000837803">
    <property type="component" value="Unassembled WGS sequence"/>
</dbReference>
<protein>
    <recommendedName>
        <fullName evidence="4">Outer membrane protein beta-barrel domain-containing protein</fullName>
    </recommendedName>
</protein>
<proteinExistence type="predicted"/>
<sequence length="253" mass="28163">MKRLLPLLLFFFLGAEAAAQFSVRAAVYSGPLRIEESGETVRGWSNGLGLAVAYHVNARWGTPSLSLSRESFGGFNVVRNFNGIVPALDPSAPATVVSVVLHQRGFSAYHLRLSVERYDFETIPRLKWGGGVGVLAIGERDPVRYDIVEQTLAGEILPSSDTYGFFVEEGRILRVDQGRLRTAANPQLGKYRLTTHLYLAYQLSEKVQLVYTYQNSFRPIGKRYGPSGEQYMLGELQYLTIGLVGTVLGRERR</sequence>
<evidence type="ECO:0000256" key="1">
    <source>
        <dbReference type="SAM" id="SignalP"/>
    </source>
</evidence>
<organism evidence="2 3">
    <name type="scientific">Neolewinella maritima</name>
    <dbReference type="NCBI Taxonomy" id="1383882"/>
    <lineage>
        <taxon>Bacteria</taxon>
        <taxon>Pseudomonadati</taxon>
        <taxon>Bacteroidota</taxon>
        <taxon>Saprospiria</taxon>
        <taxon>Saprospirales</taxon>
        <taxon>Lewinellaceae</taxon>
        <taxon>Neolewinella</taxon>
    </lineage>
</organism>
<feature type="signal peptide" evidence="1">
    <location>
        <begin position="1"/>
        <end position="17"/>
    </location>
</feature>
<reference evidence="2" key="1">
    <citation type="submission" date="2021-12" db="EMBL/GenBank/DDBJ databases">
        <authorList>
            <person name="Rodrigo-Torres L."/>
            <person name="Arahal R. D."/>
            <person name="Lucena T."/>
        </authorList>
    </citation>
    <scope>NUCLEOTIDE SEQUENCE</scope>
    <source>
        <strain evidence="2">CECT 8419</strain>
    </source>
</reference>
<comment type="caution">
    <text evidence="2">The sequence shown here is derived from an EMBL/GenBank/DDBJ whole genome shotgun (WGS) entry which is preliminary data.</text>
</comment>
<dbReference type="EMBL" id="CAKLPZ010000001">
    <property type="protein sequence ID" value="CAH0999388.1"/>
    <property type="molecule type" value="Genomic_DNA"/>
</dbReference>